<sequence>MRSRFTRQAGMRSNQKRENVIKIHIPQHNQECDQTRNAKNVIKIHIPQHNQECDQTRNAKMRSKAEKCENAIKVHTTSRNAIKSVKAREHVATTTRPTSVSGSSAQTNTSNTRDSEIINIGRDELSFSTRDGNIYHVSHYHFHSSPAAVTPSQSVNGSSSAGTRYRGSEEHLEDSESIVVTGSLVCEATVYLFTAPLQGRNRLHDLLIFDEIKMSHNDVQYAIQTKHPPSSTALENGRNHNLPVPGTLLPELLIICALLSCPHCRVATRHHRKRRRRRHLRVGHPRDGDGPPDALEEVRELGPLHAGNLTNGAGPEEIGLLADGARDVGRAHGVGEAVDGGGDGDPGAKVVMRRAAWVFGLVPWEKQWTLGGRAFSFRAGGKR</sequence>
<evidence type="ECO:0000256" key="1">
    <source>
        <dbReference type="SAM" id="MobiDB-lite"/>
    </source>
</evidence>
<evidence type="ECO:0000313" key="3">
    <source>
        <dbReference type="Proteomes" id="UP000076532"/>
    </source>
</evidence>
<dbReference type="EMBL" id="KV417709">
    <property type="protein sequence ID" value="KZP09005.1"/>
    <property type="molecule type" value="Genomic_DNA"/>
</dbReference>
<feature type="compositionally biased region" description="Polar residues" evidence="1">
    <location>
        <begin position="92"/>
        <end position="112"/>
    </location>
</feature>
<evidence type="ECO:0000313" key="2">
    <source>
        <dbReference type="EMBL" id="KZP09005.1"/>
    </source>
</evidence>
<reference evidence="2 3" key="1">
    <citation type="journal article" date="2016" name="Mol. Biol. Evol.">
        <title>Comparative Genomics of Early-Diverging Mushroom-Forming Fungi Provides Insights into the Origins of Lignocellulose Decay Capabilities.</title>
        <authorList>
            <person name="Nagy L.G."/>
            <person name="Riley R."/>
            <person name="Tritt A."/>
            <person name="Adam C."/>
            <person name="Daum C."/>
            <person name="Floudas D."/>
            <person name="Sun H."/>
            <person name="Yadav J.S."/>
            <person name="Pangilinan J."/>
            <person name="Larsson K.H."/>
            <person name="Matsuura K."/>
            <person name="Barry K."/>
            <person name="Labutti K."/>
            <person name="Kuo R."/>
            <person name="Ohm R.A."/>
            <person name="Bhattacharya S.S."/>
            <person name="Shirouzu T."/>
            <person name="Yoshinaga Y."/>
            <person name="Martin F.M."/>
            <person name="Grigoriev I.V."/>
            <person name="Hibbett D.S."/>
        </authorList>
    </citation>
    <scope>NUCLEOTIDE SEQUENCE [LARGE SCALE GENOMIC DNA]</scope>
    <source>
        <strain evidence="2 3">CBS 109695</strain>
    </source>
</reference>
<keyword evidence="3" id="KW-1185">Reference proteome</keyword>
<dbReference type="Proteomes" id="UP000076532">
    <property type="component" value="Unassembled WGS sequence"/>
</dbReference>
<accession>A0A165XXU5</accession>
<organism evidence="2 3">
    <name type="scientific">Athelia psychrophila</name>
    <dbReference type="NCBI Taxonomy" id="1759441"/>
    <lineage>
        <taxon>Eukaryota</taxon>
        <taxon>Fungi</taxon>
        <taxon>Dikarya</taxon>
        <taxon>Basidiomycota</taxon>
        <taxon>Agaricomycotina</taxon>
        <taxon>Agaricomycetes</taxon>
        <taxon>Agaricomycetidae</taxon>
        <taxon>Atheliales</taxon>
        <taxon>Atheliaceae</taxon>
        <taxon>Athelia</taxon>
    </lineage>
</organism>
<protein>
    <submittedName>
        <fullName evidence="2">Uncharacterized protein</fullName>
    </submittedName>
</protein>
<feature type="compositionally biased region" description="Polar residues" evidence="1">
    <location>
        <begin position="150"/>
        <end position="162"/>
    </location>
</feature>
<feature type="region of interest" description="Disordered" evidence="1">
    <location>
        <begin position="146"/>
        <end position="170"/>
    </location>
</feature>
<feature type="region of interest" description="Disordered" evidence="1">
    <location>
        <begin position="87"/>
        <end position="117"/>
    </location>
</feature>
<dbReference type="AlphaFoldDB" id="A0A165XXU5"/>
<feature type="compositionally biased region" description="Basic residues" evidence="1">
    <location>
        <begin position="272"/>
        <end position="283"/>
    </location>
</feature>
<name>A0A165XXU5_9AGAM</name>
<proteinExistence type="predicted"/>
<gene>
    <name evidence="2" type="ORF">FIBSPDRAFT_994373</name>
</gene>
<feature type="region of interest" description="Disordered" evidence="1">
    <location>
        <begin position="272"/>
        <end position="294"/>
    </location>
</feature>